<feature type="region of interest" description="Disordered" evidence="1">
    <location>
        <begin position="184"/>
        <end position="206"/>
    </location>
</feature>
<gene>
    <name evidence="2" type="ORF">PECAL_1P00540</name>
</gene>
<feature type="compositionally biased region" description="Basic residues" evidence="1">
    <location>
        <begin position="64"/>
        <end position="114"/>
    </location>
</feature>
<protein>
    <submittedName>
        <fullName evidence="2">Uncharacterized protein</fullName>
    </submittedName>
</protein>
<comment type="caution">
    <text evidence="2">The sequence shown here is derived from an EMBL/GenBank/DDBJ whole genome shotgun (WGS) entry which is preliminary data.</text>
</comment>
<feature type="region of interest" description="Disordered" evidence="1">
    <location>
        <begin position="47"/>
        <end position="115"/>
    </location>
</feature>
<name>A0A8J2WPE6_9STRA</name>
<proteinExistence type="predicted"/>
<reference evidence="2" key="1">
    <citation type="submission" date="2021-11" db="EMBL/GenBank/DDBJ databases">
        <authorList>
            <consortium name="Genoscope - CEA"/>
            <person name="William W."/>
        </authorList>
    </citation>
    <scope>NUCLEOTIDE SEQUENCE</scope>
</reference>
<evidence type="ECO:0000256" key="1">
    <source>
        <dbReference type="SAM" id="MobiDB-lite"/>
    </source>
</evidence>
<evidence type="ECO:0000313" key="3">
    <source>
        <dbReference type="Proteomes" id="UP000789595"/>
    </source>
</evidence>
<dbReference type="Proteomes" id="UP000789595">
    <property type="component" value="Unassembled WGS sequence"/>
</dbReference>
<evidence type="ECO:0000313" key="2">
    <source>
        <dbReference type="EMBL" id="CAH0363727.1"/>
    </source>
</evidence>
<organism evidence="2 3">
    <name type="scientific">Pelagomonas calceolata</name>
    <dbReference type="NCBI Taxonomy" id="35677"/>
    <lineage>
        <taxon>Eukaryota</taxon>
        <taxon>Sar</taxon>
        <taxon>Stramenopiles</taxon>
        <taxon>Ochrophyta</taxon>
        <taxon>Pelagophyceae</taxon>
        <taxon>Pelagomonadales</taxon>
        <taxon>Pelagomonadaceae</taxon>
        <taxon>Pelagomonas</taxon>
    </lineage>
</organism>
<accession>A0A8J2WPE6</accession>
<dbReference type="EMBL" id="CAKKNE010000001">
    <property type="protein sequence ID" value="CAH0363727.1"/>
    <property type="molecule type" value="Genomic_DNA"/>
</dbReference>
<sequence length="328" mass="34176">MCMGAADAAAYYAAPGADDVNAAAVTVAPDPVVVNDDAADFVASGPSRVADLGAGSVRSAGATRPRRGRRLRRRRDRRAAPGKRARGGRRRLAPFQPRARRRTSPKIPGRRPVHVRCPPPCLHATTALSFARRSYDRATPGPPPTADPAGGPVDVLEALPIAKPGAHGPSSTASIRHRRDPDAIIGATVGPSPRCGARARGPSTRWRRGRALAAPRRGVLVAATEALTVGARRARAAAATASPAVIVWTSAGELRVLVRADDADAAPLAKRLGLRSMADALCCRRADWHRVACGAVVAGGMLVGARVVWARRAPIGAPMLPSGSRETC</sequence>
<feature type="region of interest" description="Disordered" evidence="1">
    <location>
        <begin position="134"/>
        <end position="153"/>
    </location>
</feature>
<dbReference type="AlphaFoldDB" id="A0A8J2WPE6"/>
<keyword evidence="3" id="KW-1185">Reference proteome</keyword>